<dbReference type="AlphaFoldDB" id="A0A0J8GS12"/>
<gene>
    <name evidence="1" type="ORF">XM47_07810</name>
</gene>
<comment type="caution">
    <text evidence="1">The sequence shown here is derived from an EMBL/GenBank/DDBJ whole genome shotgun (WGS) entry which is preliminary data.</text>
</comment>
<reference evidence="1 2" key="1">
    <citation type="submission" date="2015-04" db="EMBL/GenBank/DDBJ databases">
        <title>Draft Genome Sequence of the Novel Agar-Digesting Marine Bacterium Q1.</title>
        <authorList>
            <person name="Li Y."/>
            <person name="Li D."/>
            <person name="Chen G."/>
            <person name="Du Z."/>
        </authorList>
    </citation>
    <scope>NUCLEOTIDE SEQUENCE [LARGE SCALE GENOMIC DNA]</scope>
    <source>
        <strain evidence="1 2">Q1</strain>
    </source>
</reference>
<dbReference type="Proteomes" id="UP000037600">
    <property type="component" value="Unassembled WGS sequence"/>
</dbReference>
<organism evidence="1 2">
    <name type="scientific">Catenovulum maritimum</name>
    <dbReference type="NCBI Taxonomy" id="1513271"/>
    <lineage>
        <taxon>Bacteria</taxon>
        <taxon>Pseudomonadati</taxon>
        <taxon>Pseudomonadota</taxon>
        <taxon>Gammaproteobacteria</taxon>
        <taxon>Alteromonadales</taxon>
        <taxon>Alteromonadaceae</taxon>
        <taxon>Catenovulum</taxon>
    </lineage>
</organism>
<evidence type="ECO:0000313" key="1">
    <source>
        <dbReference type="EMBL" id="KMT65595.1"/>
    </source>
</evidence>
<dbReference type="STRING" id="1513271.XM47_07810"/>
<sequence length="103" mass="11965">MKGVSPLLENSGLTFAVNNSTIILRDEKKELLLVTPPKYQNILVSRYSVEFTDMQPERRAGVKNVFLHEVFKKDKSFFFVKAGETEYQIDLKYTERPITAMKF</sequence>
<name>A0A0J8GS12_9ALTE</name>
<protein>
    <submittedName>
        <fullName evidence="1">Uncharacterized protein</fullName>
    </submittedName>
</protein>
<evidence type="ECO:0000313" key="2">
    <source>
        <dbReference type="Proteomes" id="UP000037600"/>
    </source>
</evidence>
<keyword evidence="2" id="KW-1185">Reference proteome</keyword>
<dbReference type="OrthoDB" id="6387604at2"/>
<accession>A0A0J8GS12</accession>
<dbReference type="EMBL" id="LAZL01000010">
    <property type="protein sequence ID" value="KMT65595.1"/>
    <property type="molecule type" value="Genomic_DNA"/>
</dbReference>
<proteinExistence type="predicted"/>